<name>A0A4S8MTS3_DENBC</name>
<evidence type="ECO:0000313" key="1">
    <source>
        <dbReference type="EMBL" id="THV06422.1"/>
    </source>
</evidence>
<evidence type="ECO:0000313" key="2">
    <source>
        <dbReference type="Proteomes" id="UP000297245"/>
    </source>
</evidence>
<dbReference type="OrthoDB" id="3045894at2759"/>
<dbReference type="Proteomes" id="UP000297245">
    <property type="component" value="Unassembled WGS sequence"/>
</dbReference>
<dbReference type="AlphaFoldDB" id="A0A4S8MTS3"/>
<protein>
    <submittedName>
        <fullName evidence="1">Uncharacterized protein</fullName>
    </submittedName>
</protein>
<gene>
    <name evidence="1" type="ORF">K435DRAFT_789555</name>
</gene>
<proteinExistence type="predicted"/>
<keyword evidence="2" id="KW-1185">Reference proteome</keyword>
<sequence length="135" mass="15152">MPEPSHYIPGLYAIQEHQIPRKPQWTLKYSVYLHKKITPVSLEGRASDCPDPFGTLAPLGPSTDISFSHIPEVLVIDHARVPRANERENELGWDFRLLNKVSGKKDIAVAVSPSKSVQKHRDLFLNDEDLACSSP</sequence>
<organism evidence="1 2">
    <name type="scientific">Dendrothele bispora (strain CBS 962.96)</name>
    <dbReference type="NCBI Taxonomy" id="1314807"/>
    <lineage>
        <taxon>Eukaryota</taxon>
        <taxon>Fungi</taxon>
        <taxon>Dikarya</taxon>
        <taxon>Basidiomycota</taxon>
        <taxon>Agaricomycotina</taxon>
        <taxon>Agaricomycetes</taxon>
        <taxon>Agaricomycetidae</taxon>
        <taxon>Agaricales</taxon>
        <taxon>Agaricales incertae sedis</taxon>
        <taxon>Dendrothele</taxon>
    </lineage>
</organism>
<dbReference type="EMBL" id="ML179043">
    <property type="protein sequence ID" value="THV06422.1"/>
    <property type="molecule type" value="Genomic_DNA"/>
</dbReference>
<reference evidence="1 2" key="1">
    <citation type="journal article" date="2019" name="Nat. Ecol. Evol.">
        <title>Megaphylogeny resolves global patterns of mushroom evolution.</title>
        <authorList>
            <person name="Varga T."/>
            <person name="Krizsan K."/>
            <person name="Foldi C."/>
            <person name="Dima B."/>
            <person name="Sanchez-Garcia M."/>
            <person name="Sanchez-Ramirez S."/>
            <person name="Szollosi G.J."/>
            <person name="Szarkandi J.G."/>
            <person name="Papp V."/>
            <person name="Albert L."/>
            <person name="Andreopoulos W."/>
            <person name="Angelini C."/>
            <person name="Antonin V."/>
            <person name="Barry K.W."/>
            <person name="Bougher N.L."/>
            <person name="Buchanan P."/>
            <person name="Buyck B."/>
            <person name="Bense V."/>
            <person name="Catcheside P."/>
            <person name="Chovatia M."/>
            <person name="Cooper J."/>
            <person name="Damon W."/>
            <person name="Desjardin D."/>
            <person name="Finy P."/>
            <person name="Geml J."/>
            <person name="Haridas S."/>
            <person name="Hughes K."/>
            <person name="Justo A."/>
            <person name="Karasinski D."/>
            <person name="Kautmanova I."/>
            <person name="Kiss B."/>
            <person name="Kocsube S."/>
            <person name="Kotiranta H."/>
            <person name="LaButti K.M."/>
            <person name="Lechner B.E."/>
            <person name="Liimatainen K."/>
            <person name="Lipzen A."/>
            <person name="Lukacs Z."/>
            <person name="Mihaltcheva S."/>
            <person name="Morgado L.N."/>
            <person name="Niskanen T."/>
            <person name="Noordeloos M.E."/>
            <person name="Ohm R.A."/>
            <person name="Ortiz-Santana B."/>
            <person name="Ovrebo C."/>
            <person name="Racz N."/>
            <person name="Riley R."/>
            <person name="Savchenko A."/>
            <person name="Shiryaev A."/>
            <person name="Soop K."/>
            <person name="Spirin V."/>
            <person name="Szebenyi C."/>
            <person name="Tomsovsky M."/>
            <person name="Tulloss R.E."/>
            <person name="Uehling J."/>
            <person name="Grigoriev I.V."/>
            <person name="Vagvolgyi C."/>
            <person name="Papp T."/>
            <person name="Martin F.M."/>
            <person name="Miettinen O."/>
            <person name="Hibbett D.S."/>
            <person name="Nagy L.G."/>
        </authorList>
    </citation>
    <scope>NUCLEOTIDE SEQUENCE [LARGE SCALE GENOMIC DNA]</scope>
    <source>
        <strain evidence="1 2">CBS 962.96</strain>
    </source>
</reference>
<accession>A0A4S8MTS3</accession>